<feature type="transmembrane region" description="Helical" evidence="1">
    <location>
        <begin position="324"/>
        <end position="347"/>
    </location>
</feature>
<evidence type="ECO:0000256" key="1">
    <source>
        <dbReference type="SAM" id="Phobius"/>
    </source>
</evidence>
<dbReference type="Pfam" id="PF13194">
    <property type="entry name" value="DUF4010"/>
    <property type="match status" value="1"/>
</dbReference>
<evidence type="ECO:0000313" key="4">
    <source>
        <dbReference type="Proteomes" id="UP000530564"/>
    </source>
</evidence>
<evidence type="ECO:0000313" key="3">
    <source>
        <dbReference type="EMBL" id="MBB3892950.1"/>
    </source>
</evidence>
<keyword evidence="1" id="KW-0472">Membrane</keyword>
<keyword evidence="1" id="KW-1133">Transmembrane helix</keyword>
<name>A0A840A5W4_9CAUL</name>
<dbReference type="PANTHER" id="PTHR39084:SF1">
    <property type="entry name" value="DUF4010 DOMAIN-CONTAINING PROTEIN"/>
    <property type="match status" value="1"/>
</dbReference>
<dbReference type="PANTHER" id="PTHR39084">
    <property type="entry name" value="MEMBRANE PROTEIN-RELATED"/>
    <property type="match status" value="1"/>
</dbReference>
<keyword evidence="4" id="KW-1185">Reference proteome</keyword>
<dbReference type="EMBL" id="JACIDK010000006">
    <property type="protein sequence ID" value="MBB3892950.1"/>
    <property type="molecule type" value="Genomic_DNA"/>
</dbReference>
<feature type="transmembrane region" description="Helical" evidence="1">
    <location>
        <begin position="161"/>
        <end position="181"/>
    </location>
</feature>
<protein>
    <submittedName>
        <fullName evidence="3">Uncharacterized membrane protein (DUF4010 family)</fullName>
    </submittedName>
</protein>
<gene>
    <name evidence="3" type="ORF">GGQ61_003688</name>
</gene>
<feature type="transmembrane region" description="Helical" evidence="1">
    <location>
        <begin position="220"/>
        <end position="245"/>
    </location>
</feature>
<feature type="transmembrane region" description="Helical" evidence="1">
    <location>
        <begin position="20"/>
        <end position="38"/>
    </location>
</feature>
<feature type="transmembrane region" description="Helical" evidence="1">
    <location>
        <begin position="291"/>
        <end position="312"/>
    </location>
</feature>
<sequence length="378" mass="37939">MTGLLGGVVALTGSDASEALLAAAFLSVALTLGTFQFIEARRTRDASATGVIAGLLAFALGAYAARGALLVAVGAAVVATAVLAFKRPLHAWVRALSWVELRAVLVLLVMTALILPLLPDRTFDPWQTLNPRRIWLLAVLIAGMSFLGYAAVRIVGARGGLVLSALAGGLASSTATTLSFARLVRGNPGLCTWLAGGSLISSGLMALRVVVLAATINPPLAVALAWPMGAFALVLGVSGALLMAIRRAGAGSQAITTLTNPLELAEALKFAGLIAVIMLLGKMLARGFGAIGVYGLAVLSGVADVDALTLSVSELAGRDLAVEAAVLAVSLAVASNTLSKAVMAAGIGGRKHGLLIGGASLIAVVAAALVLGVRSGTS</sequence>
<dbReference type="InterPro" id="IPR025105">
    <property type="entry name" value="DUF4010"/>
</dbReference>
<organism evidence="3 4">
    <name type="scientific">Phenylobacterium haematophilum</name>
    <dbReference type="NCBI Taxonomy" id="98513"/>
    <lineage>
        <taxon>Bacteria</taxon>
        <taxon>Pseudomonadati</taxon>
        <taxon>Pseudomonadota</taxon>
        <taxon>Alphaproteobacteria</taxon>
        <taxon>Caulobacterales</taxon>
        <taxon>Caulobacteraceae</taxon>
        <taxon>Phenylobacterium</taxon>
    </lineage>
</organism>
<comment type="caution">
    <text evidence="3">The sequence shown here is derived from an EMBL/GenBank/DDBJ whole genome shotgun (WGS) entry which is preliminary data.</text>
</comment>
<feature type="transmembrane region" description="Helical" evidence="1">
    <location>
        <begin position="266"/>
        <end position="285"/>
    </location>
</feature>
<keyword evidence="1" id="KW-0812">Transmembrane</keyword>
<proteinExistence type="predicted"/>
<dbReference type="AlphaFoldDB" id="A0A840A5W4"/>
<evidence type="ECO:0000259" key="2">
    <source>
        <dbReference type="Pfam" id="PF13194"/>
    </source>
</evidence>
<feature type="domain" description="DUF4010" evidence="2">
    <location>
        <begin position="139"/>
        <end position="348"/>
    </location>
</feature>
<feature type="transmembrane region" description="Helical" evidence="1">
    <location>
        <begin position="193"/>
        <end position="214"/>
    </location>
</feature>
<reference evidence="3 4" key="1">
    <citation type="submission" date="2020-08" db="EMBL/GenBank/DDBJ databases">
        <title>Genomic Encyclopedia of Type Strains, Phase IV (KMG-IV): sequencing the most valuable type-strain genomes for metagenomic binning, comparative biology and taxonomic classification.</title>
        <authorList>
            <person name="Goeker M."/>
        </authorList>
    </citation>
    <scope>NUCLEOTIDE SEQUENCE [LARGE SCALE GENOMIC DNA]</scope>
    <source>
        <strain evidence="3 4">DSM 21793</strain>
    </source>
</reference>
<feature type="transmembrane region" description="Helical" evidence="1">
    <location>
        <begin position="353"/>
        <end position="373"/>
    </location>
</feature>
<feature type="transmembrane region" description="Helical" evidence="1">
    <location>
        <begin position="134"/>
        <end position="155"/>
    </location>
</feature>
<dbReference type="Proteomes" id="UP000530564">
    <property type="component" value="Unassembled WGS sequence"/>
</dbReference>
<accession>A0A840A5W4</accession>
<feature type="transmembrane region" description="Helical" evidence="1">
    <location>
        <begin position="95"/>
        <end position="118"/>
    </location>
</feature>
<feature type="transmembrane region" description="Helical" evidence="1">
    <location>
        <begin position="50"/>
        <end position="83"/>
    </location>
</feature>